<evidence type="ECO:0000256" key="5">
    <source>
        <dbReference type="ARBA" id="ARBA00022553"/>
    </source>
</evidence>
<dbReference type="PANTHER" id="PTHR44936:SF9">
    <property type="entry name" value="SENSOR PROTEIN CREC"/>
    <property type="match status" value="1"/>
</dbReference>
<evidence type="ECO:0000256" key="9">
    <source>
        <dbReference type="ARBA" id="ARBA00022777"/>
    </source>
</evidence>
<dbReference type="Pfam" id="PF00512">
    <property type="entry name" value="HisKA"/>
    <property type="match status" value="1"/>
</dbReference>
<name>A0ABU2BWI1_9ACTN</name>
<dbReference type="CDD" id="cd00082">
    <property type="entry name" value="HisKA"/>
    <property type="match status" value="1"/>
</dbReference>
<dbReference type="EMBL" id="JAVDYG010000001">
    <property type="protein sequence ID" value="MDR7362173.1"/>
    <property type="molecule type" value="Genomic_DNA"/>
</dbReference>
<dbReference type="PROSITE" id="PS50885">
    <property type="entry name" value="HAMP"/>
    <property type="match status" value="1"/>
</dbReference>
<reference evidence="15 16" key="1">
    <citation type="submission" date="2023-07" db="EMBL/GenBank/DDBJ databases">
        <title>Sequencing the genomes of 1000 actinobacteria strains.</title>
        <authorList>
            <person name="Klenk H.-P."/>
        </authorList>
    </citation>
    <scope>NUCLEOTIDE SEQUENCE [LARGE SCALE GENOMIC DNA]</scope>
    <source>
        <strain evidence="15 16">DSM 19426</strain>
    </source>
</reference>
<evidence type="ECO:0000256" key="1">
    <source>
        <dbReference type="ARBA" id="ARBA00000085"/>
    </source>
</evidence>
<dbReference type="GO" id="GO:0016301">
    <property type="term" value="F:kinase activity"/>
    <property type="evidence" value="ECO:0007669"/>
    <property type="project" value="UniProtKB-KW"/>
</dbReference>
<evidence type="ECO:0000259" key="14">
    <source>
        <dbReference type="PROSITE" id="PS50885"/>
    </source>
</evidence>
<keyword evidence="7 13" id="KW-0812">Transmembrane</keyword>
<evidence type="ECO:0000256" key="3">
    <source>
        <dbReference type="ARBA" id="ARBA00012438"/>
    </source>
</evidence>
<dbReference type="Pfam" id="PF18092">
    <property type="entry name" value="DraK_HK_N"/>
    <property type="match status" value="1"/>
</dbReference>
<evidence type="ECO:0000256" key="10">
    <source>
        <dbReference type="ARBA" id="ARBA00022840"/>
    </source>
</evidence>
<dbReference type="SUPFAM" id="SSF47384">
    <property type="entry name" value="Homodimeric domain of signal transducing histidine kinase"/>
    <property type="match status" value="1"/>
</dbReference>
<feature type="transmembrane region" description="Helical" evidence="13">
    <location>
        <begin position="127"/>
        <end position="150"/>
    </location>
</feature>
<evidence type="ECO:0000256" key="13">
    <source>
        <dbReference type="SAM" id="Phobius"/>
    </source>
</evidence>
<evidence type="ECO:0000256" key="6">
    <source>
        <dbReference type="ARBA" id="ARBA00022679"/>
    </source>
</evidence>
<dbReference type="Pfam" id="PF00672">
    <property type="entry name" value="HAMP"/>
    <property type="match status" value="1"/>
</dbReference>
<evidence type="ECO:0000256" key="8">
    <source>
        <dbReference type="ARBA" id="ARBA00022741"/>
    </source>
</evidence>
<dbReference type="PANTHER" id="PTHR44936">
    <property type="entry name" value="SENSOR PROTEIN CREC"/>
    <property type="match status" value="1"/>
</dbReference>
<comment type="caution">
    <text evidence="15">The sequence shown here is derived from an EMBL/GenBank/DDBJ whole genome shotgun (WGS) entry which is preliminary data.</text>
</comment>
<keyword evidence="10" id="KW-0067">ATP-binding</keyword>
<evidence type="ECO:0000313" key="16">
    <source>
        <dbReference type="Proteomes" id="UP001183648"/>
    </source>
</evidence>
<dbReference type="Gene3D" id="1.10.287.130">
    <property type="match status" value="1"/>
</dbReference>
<dbReference type="InterPro" id="IPR050980">
    <property type="entry name" value="2C_sensor_his_kinase"/>
</dbReference>
<dbReference type="InterPro" id="IPR040868">
    <property type="entry name" value="DraK_HK_N"/>
</dbReference>
<keyword evidence="8" id="KW-0547">Nucleotide-binding</keyword>
<dbReference type="Proteomes" id="UP001183648">
    <property type="component" value="Unassembled WGS sequence"/>
</dbReference>
<feature type="domain" description="HAMP" evidence="14">
    <location>
        <begin position="151"/>
        <end position="203"/>
    </location>
</feature>
<evidence type="ECO:0000313" key="15">
    <source>
        <dbReference type="EMBL" id="MDR7362173.1"/>
    </source>
</evidence>
<dbReference type="Gene3D" id="6.10.340.10">
    <property type="match status" value="1"/>
</dbReference>
<keyword evidence="5" id="KW-0597">Phosphoprotein</keyword>
<evidence type="ECO:0000256" key="4">
    <source>
        <dbReference type="ARBA" id="ARBA00022475"/>
    </source>
</evidence>
<comment type="catalytic activity">
    <reaction evidence="1">
        <text>ATP + protein L-histidine = ADP + protein N-phospho-L-histidine.</text>
        <dbReference type="EC" id="2.7.13.3"/>
    </reaction>
</comment>
<dbReference type="InterPro" id="IPR003661">
    <property type="entry name" value="HisK_dim/P_dom"/>
</dbReference>
<keyword evidence="11 13" id="KW-1133">Transmembrane helix</keyword>
<keyword evidence="16" id="KW-1185">Reference proteome</keyword>
<gene>
    <name evidence="15" type="ORF">J2S63_001726</name>
</gene>
<evidence type="ECO:0000256" key="11">
    <source>
        <dbReference type="ARBA" id="ARBA00022989"/>
    </source>
</evidence>
<dbReference type="RefSeq" id="WP_310301300.1">
    <property type="nucleotide sequence ID" value="NZ_BAAAPS010000008.1"/>
</dbReference>
<evidence type="ECO:0000256" key="12">
    <source>
        <dbReference type="ARBA" id="ARBA00023012"/>
    </source>
</evidence>
<organism evidence="15 16">
    <name type="scientific">Nocardioides marmoribigeumensis</name>
    <dbReference type="NCBI Taxonomy" id="433649"/>
    <lineage>
        <taxon>Bacteria</taxon>
        <taxon>Bacillati</taxon>
        <taxon>Actinomycetota</taxon>
        <taxon>Actinomycetes</taxon>
        <taxon>Propionibacteriales</taxon>
        <taxon>Nocardioidaceae</taxon>
        <taxon>Nocardioides</taxon>
    </lineage>
</organism>
<keyword evidence="13" id="KW-0472">Membrane</keyword>
<accession>A0ABU2BWI1</accession>
<evidence type="ECO:0000256" key="2">
    <source>
        <dbReference type="ARBA" id="ARBA00004651"/>
    </source>
</evidence>
<keyword evidence="9 15" id="KW-0418">Kinase</keyword>
<dbReference type="SMART" id="SM00304">
    <property type="entry name" value="HAMP"/>
    <property type="match status" value="1"/>
</dbReference>
<keyword evidence="6" id="KW-0808">Transferase</keyword>
<dbReference type="InterPro" id="IPR003660">
    <property type="entry name" value="HAMP_dom"/>
</dbReference>
<evidence type="ECO:0000256" key="7">
    <source>
        <dbReference type="ARBA" id="ARBA00022692"/>
    </source>
</evidence>
<dbReference type="EC" id="2.7.13.3" evidence="3"/>
<keyword evidence="4" id="KW-1003">Cell membrane</keyword>
<sequence length="402" mass="42076">MRRRLVAAFVGLTVLVVALYGIPRAFLLSDLVRIDEQARVDRTADVLALLLDERLADGRGVTADYLDSVAAPGEGLRVSGVPDGPVRTSTVLGDPDGSIQASRPLAGGGRVTVTRSGEAVAEELAEALLPLALLGLLLAALAALASFLLAERLARPFRELAGTARRLGEGRLHPDVPTYDVPEADAIGRALVEAGRRLDLLLAQERRVAVHASHELRTPLTALRLELEDLALGPDVSPAVTQGLHHGVAELDRLSAAVTDLLELADSHRAATEADVDLETLVAEAVARRRAEGVPVAHEPSQPAPTRFDPLPVLQALDLLVEEALAAGAREATVSVSARPTHLELRVSGAARAGDGTGGAPERLTRAGELAATAGGQVARDGTTLVLRLPRRAPLGSRDSAQ</sequence>
<comment type="subcellular location">
    <subcellularLocation>
        <location evidence="2">Cell membrane</location>
        <topology evidence="2">Multi-pass membrane protein</topology>
    </subcellularLocation>
</comment>
<dbReference type="InterPro" id="IPR036097">
    <property type="entry name" value="HisK_dim/P_sf"/>
</dbReference>
<protein>
    <recommendedName>
        <fullName evidence="3">histidine kinase</fullName>
        <ecNumber evidence="3">2.7.13.3</ecNumber>
    </recommendedName>
</protein>
<keyword evidence="12" id="KW-0902">Two-component regulatory system</keyword>
<proteinExistence type="predicted"/>